<dbReference type="InterPro" id="IPR016273">
    <property type="entry name" value="Emycin_Estase_proteobac"/>
</dbReference>
<accession>A0ABQ4J5P1</accession>
<dbReference type="PIRSF" id="PIRSF000880">
    <property type="entry name" value="Eryth_est"/>
    <property type="match status" value="1"/>
</dbReference>
<sequence length="413" mass="44556">MALRDRIAVLRTLDPAEPGLTDLAPLRAVLAEARVVGVGEGSHFVREFTLARARLLRYLVEECGFTILAFELGASEAAALNPWLAGDGDDADLPRLAGPLTAGLFGELLGWLRRYNRSQPHPLGIVGIDLPNTLTLRPDLQPVADYLRVVDPEAAELLDRMFPVADEITGGSAAVSAPQWSALDPARQDALTAGLARLSLRMQALHPVYLSRSDPDRYANARRRLDAACHTAYMLRAMSDLFSGEDLPGDTSIRDHFMAATVQWHLSAAGPHARMAVVAHNNHIQKTPVRFDGKLTALPMGHYLAHNLGREYRAVALTHTGDRVPEMAFPADGSPVGFTVEEVDVPAPVPGSVEQAILDAGFTGEITLTDVRAAESPLTSIRTQSAAVETDVRQAFDTVLTSPAATRDDTVTF</sequence>
<dbReference type="SUPFAM" id="SSF159501">
    <property type="entry name" value="EreA/ChaN-like"/>
    <property type="match status" value="1"/>
</dbReference>
<dbReference type="EMBL" id="BOPC01000009">
    <property type="protein sequence ID" value="GIJ25459.1"/>
    <property type="molecule type" value="Genomic_DNA"/>
</dbReference>
<name>A0ABQ4J5P1_9ACTN</name>
<evidence type="ECO:0000313" key="1">
    <source>
        <dbReference type="EMBL" id="GIJ25459.1"/>
    </source>
</evidence>
<dbReference type="PANTHER" id="PTHR31299">
    <property type="entry name" value="ESTERASE, PUTATIVE (AFU_ORTHOLOGUE AFUA_1G05850)-RELATED"/>
    <property type="match status" value="1"/>
</dbReference>
<reference evidence="1 2" key="1">
    <citation type="submission" date="2021-01" db="EMBL/GenBank/DDBJ databases">
        <title>Whole genome shotgun sequence of Verrucosispora qiuiae NBRC 106684.</title>
        <authorList>
            <person name="Komaki H."/>
            <person name="Tamura T."/>
        </authorList>
    </citation>
    <scope>NUCLEOTIDE SEQUENCE [LARGE SCALE GENOMIC DNA]</scope>
    <source>
        <strain evidence="1 2">NBRC 106684</strain>
    </source>
</reference>
<dbReference type="InterPro" id="IPR052036">
    <property type="entry name" value="Hydrolase/PRTase-associated"/>
</dbReference>
<organism evidence="1 2">
    <name type="scientific">Micromonospora qiuiae</name>
    <dbReference type="NCBI Taxonomy" id="502268"/>
    <lineage>
        <taxon>Bacteria</taxon>
        <taxon>Bacillati</taxon>
        <taxon>Actinomycetota</taxon>
        <taxon>Actinomycetes</taxon>
        <taxon>Micromonosporales</taxon>
        <taxon>Micromonosporaceae</taxon>
        <taxon>Micromonospora</taxon>
    </lineage>
</organism>
<dbReference type="Gene3D" id="3.40.1660.10">
    <property type="entry name" value="EreA-like (biosynthetic domain)"/>
    <property type="match status" value="1"/>
</dbReference>
<evidence type="ECO:0000313" key="2">
    <source>
        <dbReference type="Proteomes" id="UP000653076"/>
    </source>
</evidence>
<dbReference type="Gene3D" id="3.30.1870.10">
    <property type="entry name" value="EreA-like, domain 2"/>
    <property type="match status" value="1"/>
</dbReference>
<dbReference type="Pfam" id="PF05139">
    <property type="entry name" value="Erythro_esteras"/>
    <property type="match status" value="1"/>
</dbReference>
<proteinExistence type="predicted"/>
<protein>
    <recommendedName>
        <fullName evidence="3">Erythromycin esterase</fullName>
    </recommendedName>
</protein>
<keyword evidence="2" id="KW-1185">Reference proteome</keyword>
<evidence type="ECO:0008006" key="3">
    <source>
        <dbReference type="Google" id="ProtNLM"/>
    </source>
</evidence>
<dbReference type="Proteomes" id="UP000653076">
    <property type="component" value="Unassembled WGS sequence"/>
</dbReference>
<dbReference type="PANTHER" id="PTHR31299:SF0">
    <property type="entry name" value="ESTERASE, PUTATIVE (AFU_ORTHOLOGUE AFUA_1G05850)-RELATED"/>
    <property type="match status" value="1"/>
</dbReference>
<dbReference type="InterPro" id="IPR007815">
    <property type="entry name" value="Emycin_Estase"/>
</dbReference>
<comment type="caution">
    <text evidence="1">The sequence shown here is derived from an EMBL/GenBank/DDBJ whole genome shotgun (WGS) entry which is preliminary data.</text>
</comment>
<dbReference type="Gene3D" id="1.20.1440.30">
    <property type="entry name" value="Biosynthetic Protein domain"/>
    <property type="match status" value="1"/>
</dbReference>
<dbReference type="CDD" id="cd14728">
    <property type="entry name" value="Ere-like"/>
    <property type="match status" value="1"/>
</dbReference>
<gene>
    <name evidence="1" type="ORF">Vqi01_06210</name>
</gene>